<evidence type="ECO:0000259" key="1">
    <source>
        <dbReference type="Pfam" id="PF01966"/>
    </source>
</evidence>
<dbReference type="SUPFAM" id="SSF109604">
    <property type="entry name" value="HD-domain/PDEase-like"/>
    <property type="match status" value="1"/>
</dbReference>
<dbReference type="InterPro" id="IPR006674">
    <property type="entry name" value="HD_domain"/>
</dbReference>
<proteinExistence type="predicted"/>
<dbReference type="Proteomes" id="UP001053296">
    <property type="component" value="Chromosome"/>
</dbReference>
<dbReference type="RefSeq" id="WP_229593676.1">
    <property type="nucleotide sequence ID" value="NZ_AP024485.1"/>
</dbReference>
<dbReference type="CDD" id="cd00077">
    <property type="entry name" value="HDc"/>
    <property type="match status" value="1"/>
</dbReference>
<evidence type="ECO:0000313" key="3">
    <source>
        <dbReference type="Proteomes" id="UP001053296"/>
    </source>
</evidence>
<feature type="domain" description="HD" evidence="1">
    <location>
        <begin position="32"/>
        <end position="126"/>
    </location>
</feature>
<dbReference type="EMBL" id="AP024485">
    <property type="protein sequence ID" value="BCS87421.1"/>
    <property type="molecule type" value="Genomic_DNA"/>
</dbReference>
<dbReference type="Pfam" id="PF01966">
    <property type="entry name" value="HD"/>
    <property type="match status" value="1"/>
</dbReference>
<sequence length="256" mass="29227">MHLDRHIQTFTDFSTAYLSGNADKDYHIQLKIDHTMRVLDNAKAIIKGEGLNGRSARLSLLSALYHDIGRFPQFKQYDTFRDAHSVNHGRLGVLTLRTIPIPDSLDSADLRILKAAVGLHNVKEINPNCPAFLKNVVNVVRDSDKLDIYDVVLDHLSITTDPKRIVIHSLEEHPTKYSDTVFKAVFEGQTCDYSNLYYSNDFILLLVGWLFKLAFPTTISLLSERGCIDRIFALLPKDKRIQSLEQKAHTFIRYNI</sequence>
<accession>A0ABN6EMU7</accession>
<keyword evidence="3" id="KW-1185">Reference proteome</keyword>
<name>A0ABN6EMU7_9BACT</name>
<dbReference type="InterPro" id="IPR003607">
    <property type="entry name" value="HD/PDEase_dom"/>
</dbReference>
<dbReference type="Gene3D" id="1.10.3210.10">
    <property type="entry name" value="Hypothetical protein af1432"/>
    <property type="match status" value="1"/>
</dbReference>
<reference evidence="2" key="1">
    <citation type="journal article" date="2022" name="Arch. Microbiol.">
        <title>Pseudodesulfovibrio sediminis sp. nov., a mesophilic and neutrophilic sulfate-reducing bacterium isolated from sediment of a brackish lake.</title>
        <authorList>
            <person name="Takahashi A."/>
            <person name="Kojima H."/>
            <person name="Watanabe M."/>
            <person name="Fukui M."/>
        </authorList>
    </citation>
    <scope>NUCLEOTIDE SEQUENCE</scope>
    <source>
        <strain evidence="2">SF6</strain>
    </source>
</reference>
<gene>
    <name evidence="2" type="ORF">PSDVSF_06630</name>
</gene>
<evidence type="ECO:0000313" key="2">
    <source>
        <dbReference type="EMBL" id="BCS87421.1"/>
    </source>
</evidence>
<organism evidence="2 3">
    <name type="scientific">Pseudodesulfovibrio sediminis</name>
    <dbReference type="NCBI Taxonomy" id="2810563"/>
    <lineage>
        <taxon>Bacteria</taxon>
        <taxon>Pseudomonadati</taxon>
        <taxon>Thermodesulfobacteriota</taxon>
        <taxon>Desulfovibrionia</taxon>
        <taxon>Desulfovibrionales</taxon>
        <taxon>Desulfovibrionaceae</taxon>
    </lineage>
</organism>
<protein>
    <submittedName>
        <fullName evidence="2">HD family phosphohydrolase</fullName>
    </submittedName>
</protein>